<evidence type="ECO:0008006" key="3">
    <source>
        <dbReference type="Google" id="ProtNLM"/>
    </source>
</evidence>
<reference evidence="1 2" key="1">
    <citation type="journal article" date="2016" name="Front. Microbiol.">
        <title>Single-Cell (Meta-)Genomics of a Dimorphic Candidatus Thiomargarita nelsonii Reveals Genomic Plasticity.</title>
        <authorList>
            <person name="Flood B.E."/>
            <person name="Fliss P."/>
            <person name="Jones D.S."/>
            <person name="Dick G.J."/>
            <person name="Jain S."/>
            <person name="Kaster A.K."/>
            <person name="Winkel M."/>
            <person name="Mussmann M."/>
            <person name="Bailey J."/>
        </authorList>
    </citation>
    <scope>NUCLEOTIDE SEQUENCE [LARGE SCALE GENOMIC DNA]</scope>
    <source>
        <strain evidence="1">Hydrate Ridge</strain>
    </source>
</reference>
<dbReference type="AlphaFoldDB" id="A0A0A6S7B1"/>
<organism evidence="1 2">
    <name type="scientific">Candidatus Thiomargarita nelsonii</name>
    <dbReference type="NCBI Taxonomy" id="1003181"/>
    <lineage>
        <taxon>Bacteria</taxon>
        <taxon>Pseudomonadati</taxon>
        <taxon>Pseudomonadota</taxon>
        <taxon>Gammaproteobacteria</taxon>
        <taxon>Thiotrichales</taxon>
        <taxon>Thiotrichaceae</taxon>
        <taxon>Thiomargarita</taxon>
    </lineage>
</organism>
<gene>
    <name evidence="1" type="ORF">PN36_10100</name>
</gene>
<dbReference type="EMBL" id="JSZA02000030">
    <property type="protein sequence ID" value="KHD04782.1"/>
    <property type="molecule type" value="Genomic_DNA"/>
</dbReference>
<dbReference type="Proteomes" id="UP000030428">
    <property type="component" value="Unassembled WGS sequence"/>
</dbReference>
<comment type="caution">
    <text evidence="1">The sequence shown here is derived from an EMBL/GenBank/DDBJ whole genome shotgun (WGS) entry which is preliminary data.</text>
</comment>
<keyword evidence="2" id="KW-1185">Reference proteome</keyword>
<name>A0A0A6S7B1_9GAMM</name>
<evidence type="ECO:0000313" key="2">
    <source>
        <dbReference type="Proteomes" id="UP000030428"/>
    </source>
</evidence>
<sequence length="207" mass="22947">MYKSSGFIRPLAVIVTMMTLVGCTRKPQVLNPARAPQIAMLESVAISSFDGKDGPLFKSELQSMLMSENKKQGIFMVMDSPQKAEGVFSGQVIESSVNNRTYSKEVEDCERKKLFGACKEGTKRKYNVQCLERTGTFQVVFSVKKVQTGEIIYTSTHAGNERDTYCQNQSSSPIPEAAILQKARAKALEKIRKDVAPYYTGGGLSFF</sequence>
<dbReference type="PROSITE" id="PS51257">
    <property type="entry name" value="PROKAR_LIPOPROTEIN"/>
    <property type="match status" value="1"/>
</dbReference>
<proteinExistence type="predicted"/>
<protein>
    <recommendedName>
        <fullName evidence="3">Lipoprotein</fullName>
    </recommendedName>
</protein>
<evidence type="ECO:0000313" key="1">
    <source>
        <dbReference type="EMBL" id="KHD04782.1"/>
    </source>
</evidence>
<accession>A0A0A6S7B1</accession>